<reference evidence="5" key="2">
    <citation type="submission" date="2020-09" db="EMBL/GenBank/DDBJ databases">
        <authorList>
            <person name="Sun Q."/>
            <person name="Zhou Y."/>
        </authorList>
    </citation>
    <scope>NUCLEOTIDE SEQUENCE</scope>
    <source>
        <strain evidence="5">CGMCC 1.12751</strain>
    </source>
</reference>
<dbReference type="Pfam" id="PF01420">
    <property type="entry name" value="Methylase_S"/>
    <property type="match status" value="2"/>
</dbReference>
<dbReference type="Proteomes" id="UP000625976">
    <property type="component" value="Unassembled WGS sequence"/>
</dbReference>
<proteinExistence type="inferred from homology"/>
<comment type="similarity">
    <text evidence="1">Belongs to the type-I restriction system S methylase family.</text>
</comment>
<dbReference type="InterPro" id="IPR000055">
    <property type="entry name" value="Restrct_endonuc_typeI_TRD"/>
</dbReference>
<dbReference type="PANTHER" id="PTHR30408">
    <property type="entry name" value="TYPE-1 RESTRICTION ENZYME ECOKI SPECIFICITY PROTEIN"/>
    <property type="match status" value="1"/>
</dbReference>
<keyword evidence="6" id="KW-1185">Reference proteome</keyword>
<feature type="domain" description="Type I restriction modification DNA specificity" evidence="4">
    <location>
        <begin position="57"/>
        <end position="174"/>
    </location>
</feature>
<dbReference type="Gene3D" id="3.90.220.20">
    <property type="entry name" value="DNA methylase specificity domains"/>
    <property type="match status" value="2"/>
</dbReference>
<evidence type="ECO:0000259" key="4">
    <source>
        <dbReference type="Pfam" id="PF01420"/>
    </source>
</evidence>
<organism evidence="5 6">
    <name type="scientific">Bizionia arctica</name>
    <dbReference type="NCBI Taxonomy" id="1495645"/>
    <lineage>
        <taxon>Bacteria</taxon>
        <taxon>Pseudomonadati</taxon>
        <taxon>Bacteroidota</taxon>
        <taxon>Flavobacteriia</taxon>
        <taxon>Flavobacteriales</taxon>
        <taxon>Flavobacteriaceae</taxon>
        <taxon>Bizionia</taxon>
    </lineage>
</organism>
<dbReference type="EMBL" id="BMFQ01000001">
    <property type="protein sequence ID" value="GGG40558.1"/>
    <property type="molecule type" value="Genomic_DNA"/>
</dbReference>
<keyword evidence="3" id="KW-0238">DNA-binding</keyword>
<protein>
    <recommendedName>
        <fullName evidence="4">Type I restriction modification DNA specificity domain-containing protein</fullName>
    </recommendedName>
</protein>
<evidence type="ECO:0000256" key="3">
    <source>
        <dbReference type="ARBA" id="ARBA00023125"/>
    </source>
</evidence>
<name>A0A917GDR7_9FLAO</name>
<dbReference type="PANTHER" id="PTHR30408:SF13">
    <property type="entry name" value="TYPE I RESTRICTION ENZYME HINDI SPECIFICITY SUBUNIT"/>
    <property type="match status" value="1"/>
</dbReference>
<dbReference type="SUPFAM" id="SSF116734">
    <property type="entry name" value="DNA methylase specificity domain"/>
    <property type="match status" value="2"/>
</dbReference>
<accession>A0A917GDR7</accession>
<dbReference type="GO" id="GO:0009307">
    <property type="term" value="P:DNA restriction-modification system"/>
    <property type="evidence" value="ECO:0007669"/>
    <property type="project" value="UniProtKB-KW"/>
</dbReference>
<comment type="caution">
    <text evidence="5">The sequence shown here is derived from an EMBL/GenBank/DDBJ whole genome shotgun (WGS) entry which is preliminary data.</text>
</comment>
<gene>
    <name evidence="5" type="ORF">GCM10010976_10250</name>
</gene>
<dbReference type="GO" id="GO:0003677">
    <property type="term" value="F:DNA binding"/>
    <property type="evidence" value="ECO:0007669"/>
    <property type="project" value="UniProtKB-KW"/>
</dbReference>
<keyword evidence="2" id="KW-0680">Restriction system</keyword>
<evidence type="ECO:0000313" key="5">
    <source>
        <dbReference type="EMBL" id="GGG40558.1"/>
    </source>
</evidence>
<evidence type="ECO:0000256" key="1">
    <source>
        <dbReference type="ARBA" id="ARBA00010923"/>
    </source>
</evidence>
<sequence length="431" mass="50378">MRSSYKKLGQFIQEVNIRNKDLGVERLLGVSIRKVLMPSIANTIGTDMKTYKIIKRNQFAYGPVTSRNGDKISIALLEDFDEAIISQAYVVFEVIDETQLLPEYAMMWFRRPEFDRYARFKSYGSARETFDWNELCDTELPIPSMEEQREIVAEYNTITNRITLNEQLNQKLEETAQALYKHWFVDFEFPIHCHSERSEESHINTDYSKGYKSSGGEMVYNEELDGEIPLGWEVRNLSDLSKLITKGTTPRKMYSNFIKGKIPYIKAQSIGSNHFINPLKTDFIDVDDHRKELKRSIIIEDDLLFTITGTLGEFALVDKEIKEANTNQNVAIIRFKEKRIHPRFIVFLLMGNWHKDFLLENTQEAVQANLNLSMIGNMKIILPPKRYLEIIIKPIDVIIEQKYNLHKQNNRLLLFEQLILSRMSKEEVLLE</sequence>
<evidence type="ECO:0000313" key="6">
    <source>
        <dbReference type="Proteomes" id="UP000625976"/>
    </source>
</evidence>
<reference evidence="5" key="1">
    <citation type="journal article" date="2014" name="Int. J. Syst. Evol. Microbiol.">
        <title>Complete genome sequence of Corynebacterium casei LMG S-19264T (=DSM 44701T), isolated from a smear-ripened cheese.</title>
        <authorList>
            <consortium name="US DOE Joint Genome Institute (JGI-PGF)"/>
            <person name="Walter F."/>
            <person name="Albersmeier A."/>
            <person name="Kalinowski J."/>
            <person name="Ruckert C."/>
        </authorList>
    </citation>
    <scope>NUCLEOTIDE SEQUENCE</scope>
    <source>
        <strain evidence="5">CGMCC 1.12751</strain>
    </source>
</reference>
<evidence type="ECO:0000256" key="2">
    <source>
        <dbReference type="ARBA" id="ARBA00022747"/>
    </source>
</evidence>
<dbReference type="InterPro" id="IPR044946">
    <property type="entry name" value="Restrct_endonuc_typeI_TRD_sf"/>
</dbReference>
<dbReference type="AlphaFoldDB" id="A0A917GDR7"/>
<dbReference type="InterPro" id="IPR052021">
    <property type="entry name" value="Type-I_RS_S_subunit"/>
</dbReference>
<dbReference type="RefSeq" id="WP_188462484.1">
    <property type="nucleotide sequence ID" value="NZ_BMFQ01000001.1"/>
</dbReference>
<feature type="domain" description="Type I restriction modification DNA specificity" evidence="4">
    <location>
        <begin position="229"/>
        <end position="410"/>
    </location>
</feature>